<dbReference type="Pfam" id="PF13569">
    <property type="entry name" value="DUF4132"/>
    <property type="match status" value="1"/>
</dbReference>
<keyword evidence="5" id="KW-1185">Reference proteome</keyword>
<organism evidence="4 5">
    <name type="scientific">Glycomyces artemisiae</name>
    <dbReference type="NCBI Taxonomy" id="1076443"/>
    <lineage>
        <taxon>Bacteria</taxon>
        <taxon>Bacillati</taxon>
        <taxon>Actinomycetota</taxon>
        <taxon>Actinomycetes</taxon>
        <taxon>Glycomycetales</taxon>
        <taxon>Glycomycetaceae</taxon>
        <taxon>Glycomyces</taxon>
    </lineage>
</organism>
<reference evidence="4 5" key="1">
    <citation type="submission" date="2018-03" db="EMBL/GenBank/DDBJ databases">
        <title>Genomic Encyclopedia of Type Strains, Phase III (KMG-III): the genomes of soil and plant-associated and newly described type strains.</title>
        <authorList>
            <person name="Whitman W."/>
        </authorList>
    </citation>
    <scope>NUCLEOTIDE SEQUENCE [LARGE SCALE GENOMIC DNA]</scope>
    <source>
        <strain evidence="4 5">CGMCC 4.7067</strain>
    </source>
</reference>
<proteinExistence type="predicted"/>
<feature type="coiled-coil region" evidence="1">
    <location>
        <begin position="836"/>
        <end position="867"/>
    </location>
</feature>
<protein>
    <submittedName>
        <fullName evidence="4">Uncharacterized protein DUF4132</fullName>
    </submittedName>
</protein>
<evidence type="ECO:0000313" key="4">
    <source>
        <dbReference type="EMBL" id="PRY58503.1"/>
    </source>
</evidence>
<gene>
    <name evidence="4" type="ORF">B0I28_105216</name>
</gene>
<dbReference type="AlphaFoldDB" id="A0A2T0UKP8"/>
<evidence type="ECO:0000313" key="5">
    <source>
        <dbReference type="Proteomes" id="UP000238176"/>
    </source>
</evidence>
<evidence type="ECO:0000256" key="1">
    <source>
        <dbReference type="SAM" id="Coils"/>
    </source>
</evidence>
<evidence type="ECO:0000256" key="2">
    <source>
        <dbReference type="SAM" id="MobiDB-lite"/>
    </source>
</evidence>
<dbReference type="InterPro" id="IPR025406">
    <property type="entry name" value="DUF4132"/>
</dbReference>
<feature type="region of interest" description="Disordered" evidence="2">
    <location>
        <begin position="814"/>
        <end position="834"/>
    </location>
</feature>
<keyword evidence="1" id="KW-0175">Coiled coil</keyword>
<dbReference type="OrthoDB" id="9763697at2"/>
<dbReference type="Proteomes" id="UP000238176">
    <property type="component" value="Unassembled WGS sequence"/>
</dbReference>
<accession>A0A2T0UKP8</accession>
<dbReference type="EMBL" id="PVTJ01000005">
    <property type="protein sequence ID" value="PRY58503.1"/>
    <property type="molecule type" value="Genomic_DNA"/>
</dbReference>
<comment type="caution">
    <text evidence="4">The sequence shown here is derived from an EMBL/GenBank/DDBJ whole genome shotgun (WGS) entry which is preliminary data.</text>
</comment>
<name>A0A2T0UKP8_9ACTN</name>
<evidence type="ECO:0000259" key="3">
    <source>
        <dbReference type="Pfam" id="PF13569"/>
    </source>
</evidence>
<sequence>MSETVAAQEDRLILPADWAERLLPRRGDERGRAVEPDPEASRKVAELIASRRDDLVAAFEHPDCEPAAGRAALAHLSGAPDPLGAAAVLAVLRFDDHYRGALYDSGGEHAANNRELFAALVADHGLPFAVSAAIEDLALDTSWTTPGTWSPNSLPTVAPGEFGSLKWTVVWSDPEGALRLLRGLIAAADDEEYLRVVAAARETADTVLKLVAAAVLLPAETGWVDAACLARNIQPGYAGIAAVEQAVLAAASSAEHLKSFRFNSLLSHQVRPNLLAELVRNLGPAVLRALVRTLDQRSLDLAQRALVFEAIAMLPSDDAALLVVERVDRPGALAAVKHAAVRYPRRFARAVAARAAATAPADRFRLAGALRQEGVPLDDVLKDLEEADRAAVEALLGEAAPQVADTLPAVLVAPPWAERKRRRAPEPVPGLAAPAGTEIHWAPGQLEAALALDPAFGEWDEDKYWTSDTETGLGLADRLLGRLARGGAAEAPAVLKKLKDAPKYAYALVPVRSAEAAALAADWFARLKSARTHAADWLDFHGEHAVPYLVPCALGADKRLRDGGEAALRHLARRLGDRAVLDQTPDAARPRIEALLNTDGRVPLAGTVKPGAWADPGMLPPVMLRGNETALPAEAVHHLIAALALWTPRLPFPGVDDYAEHCDPASLQRFSLSLFDLWLRAEAPSKDSWAVDQLGAFGDDATVAVLAPHVAEWPGRSQHDRALTGLDVLAHIGTDAAFTALRDIERSFKFPNTASERAREHATRIAEARGLTYEGLADRLLTDHGLTDPDTFIFDYGPRRFHLAFDRLLTPHLTDESGKPRKTLPKPAQRDDAALAKASQARYKALVKNVERTAEEQAERLRSAMLTGRVLTLDDLRVLDAHPIAGVFPRRLVWHSHGTGFRIAEDGGFADVHDREFHPDPAAIRLAHPALLGDDTPAWIALFADYELLQPFDQLSLPGDRFTDEELATGRLTRYDGFQGTFRELGRRVGWTQMHRSGDEPAEWVWRLQQPVPGGWILGDVDPEPARHDPDPATVHTLTNLRLQANRNRRPAHARPLPGSALDPVAAATLLTRLSGHAADPTDQSYE</sequence>
<feature type="domain" description="DUF4132" evidence="3">
    <location>
        <begin position="818"/>
        <end position="981"/>
    </location>
</feature>